<dbReference type="InterPro" id="IPR002213">
    <property type="entry name" value="UDP_glucos_trans"/>
</dbReference>
<name>A0ABC8Z4L5_9POAL</name>
<evidence type="ECO:0000256" key="2">
    <source>
        <dbReference type="ARBA" id="ARBA00022679"/>
    </source>
</evidence>
<keyword evidence="3" id="KW-0328">Glycosyltransferase</keyword>
<dbReference type="CDD" id="cd03784">
    <property type="entry name" value="GT1_Gtf-like"/>
    <property type="match status" value="1"/>
</dbReference>
<protein>
    <recommendedName>
        <fullName evidence="4">Glycosyltransferase</fullName>
        <ecNumber evidence="4">2.4.1.-</ecNumber>
    </recommendedName>
</protein>
<dbReference type="InterPro" id="IPR035595">
    <property type="entry name" value="UDP_glycos_trans_CS"/>
</dbReference>
<dbReference type="GO" id="GO:0035251">
    <property type="term" value="F:UDP-glucosyltransferase activity"/>
    <property type="evidence" value="ECO:0007669"/>
    <property type="project" value="UniProtKB-ARBA"/>
</dbReference>
<dbReference type="PROSITE" id="PS00375">
    <property type="entry name" value="UDPGT"/>
    <property type="match status" value="1"/>
</dbReference>
<dbReference type="EMBL" id="OZ075128">
    <property type="protein sequence ID" value="CAL4954685.1"/>
    <property type="molecule type" value="Genomic_DNA"/>
</dbReference>
<accession>A0ABC8Z4L5</accession>
<dbReference type="FunFam" id="3.40.50.2000:FF:000020">
    <property type="entry name" value="Glycosyltransferase"/>
    <property type="match status" value="1"/>
</dbReference>
<gene>
    <name evidence="5" type="ORF">URODEC1_LOCUS40962</name>
</gene>
<organism evidence="5 6">
    <name type="scientific">Urochloa decumbens</name>
    <dbReference type="NCBI Taxonomy" id="240449"/>
    <lineage>
        <taxon>Eukaryota</taxon>
        <taxon>Viridiplantae</taxon>
        <taxon>Streptophyta</taxon>
        <taxon>Embryophyta</taxon>
        <taxon>Tracheophyta</taxon>
        <taxon>Spermatophyta</taxon>
        <taxon>Magnoliopsida</taxon>
        <taxon>Liliopsida</taxon>
        <taxon>Poales</taxon>
        <taxon>Poaceae</taxon>
        <taxon>PACMAD clade</taxon>
        <taxon>Panicoideae</taxon>
        <taxon>Panicodae</taxon>
        <taxon>Paniceae</taxon>
        <taxon>Melinidinae</taxon>
        <taxon>Urochloa</taxon>
    </lineage>
</organism>
<dbReference type="PANTHER" id="PTHR48048:SF60">
    <property type="entry name" value="GLYCOSYLTRANSFERASE"/>
    <property type="match status" value="1"/>
</dbReference>
<evidence type="ECO:0000313" key="6">
    <source>
        <dbReference type="Proteomes" id="UP001497457"/>
    </source>
</evidence>
<reference evidence="5 6" key="2">
    <citation type="submission" date="2024-10" db="EMBL/GenBank/DDBJ databases">
        <authorList>
            <person name="Ryan C."/>
        </authorList>
    </citation>
    <scope>NUCLEOTIDE SEQUENCE [LARGE SCALE GENOMIC DNA]</scope>
</reference>
<evidence type="ECO:0000313" key="5">
    <source>
        <dbReference type="EMBL" id="CAL4954685.1"/>
    </source>
</evidence>
<sequence>MAEKTVVLYPSLGVGHLNPMAQLAKALLRRGGVSVTIAVVDPPEKDAVLAAALARLAAASPAITVRLLPIPPSSRAPSKSYSHPIMPILDALRAASPALREFLRSHAPAVDALVVDMFCTDALDVAAELAIPAYIFYPSAAGDLAVYLQVPDLRRAAPSSLKDMGKAPLEFAGVPPVRAHDMPDTMQDWESDVCQVRLQQLARMPEATGILVNSFEWLESRALKALREGHCLPGHSTPKIYCVGPLVDGGRTEENGERHACLGWLDRQPKQSVVFLCFGSMGAFSAAQLKETARGLERSGHRFLWTVRSSRRERSNSLEPDLEALLPDGFLERTKDRGFVLKNWAPQTEVLRHEAVAAFVTHCGWNSALEAIMSGVPMICWPLYAEQRLNKVHMVEEMKVGVVVEGYDEELVMADEVEIKVRLVMESEEEKKLRERMATAKEMAADAIKKGGSSDVELGEFLRGLGNIST</sequence>
<dbReference type="Gene3D" id="3.40.50.2000">
    <property type="entry name" value="Glycogen Phosphorylase B"/>
    <property type="match status" value="2"/>
</dbReference>
<reference evidence="6" key="1">
    <citation type="submission" date="2024-06" db="EMBL/GenBank/DDBJ databases">
        <authorList>
            <person name="Ryan C."/>
        </authorList>
    </citation>
    <scope>NUCLEOTIDE SEQUENCE [LARGE SCALE GENOMIC DNA]</scope>
</reference>
<proteinExistence type="inferred from homology"/>
<dbReference type="InterPro" id="IPR050481">
    <property type="entry name" value="UDP-glycosyltransf_plant"/>
</dbReference>
<dbReference type="SUPFAM" id="SSF53756">
    <property type="entry name" value="UDP-Glycosyltransferase/glycogen phosphorylase"/>
    <property type="match status" value="1"/>
</dbReference>
<evidence type="ECO:0000256" key="1">
    <source>
        <dbReference type="ARBA" id="ARBA00009995"/>
    </source>
</evidence>
<keyword evidence="2 3" id="KW-0808">Transferase</keyword>
<comment type="similarity">
    <text evidence="1 3">Belongs to the UDP-glycosyltransferase family.</text>
</comment>
<dbReference type="Proteomes" id="UP001497457">
    <property type="component" value="Chromosome 18b"/>
</dbReference>
<dbReference type="EC" id="2.4.1.-" evidence="4"/>
<dbReference type="Pfam" id="PF00201">
    <property type="entry name" value="UDPGT"/>
    <property type="match status" value="1"/>
</dbReference>
<dbReference type="PANTHER" id="PTHR48048">
    <property type="entry name" value="GLYCOSYLTRANSFERASE"/>
    <property type="match status" value="1"/>
</dbReference>
<evidence type="ECO:0000256" key="4">
    <source>
        <dbReference type="RuleBase" id="RU362057"/>
    </source>
</evidence>
<evidence type="ECO:0000256" key="3">
    <source>
        <dbReference type="RuleBase" id="RU003718"/>
    </source>
</evidence>
<dbReference type="AlphaFoldDB" id="A0ABC8Z4L5"/>
<keyword evidence="6" id="KW-1185">Reference proteome</keyword>
<dbReference type="FunFam" id="3.40.50.2000:FF:000082">
    <property type="entry name" value="Glycosyltransferase"/>
    <property type="match status" value="1"/>
</dbReference>